<dbReference type="GO" id="GO:0003676">
    <property type="term" value="F:nucleic acid binding"/>
    <property type="evidence" value="ECO:0007669"/>
    <property type="project" value="InterPro"/>
</dbReference>
<reference evidence="5" key="2">
    <citation type="submission" date="2018-05" db="EMBL/GenBank/DDBJ databases">
        <title>OpunRS2 (Oryza punctata Reference Sequence Version 2).</title>
        <authorList>
            <person name="Zhang J."/>
            <person name="Kudrna D."/>
            <person name="Lee S."/>
            <person name="Talag J."/>
            <person name="Welchert J."/>
            <person name="Wing R.A."/>
        </authorList>
    </citation>
    <scope>NUCLEOTIDE SEQUENCE [LARGE SCALE GENOMIC DNA]</scope>
</reference>
<evidence type="ECO:0000313" key="5">
    <source>
        <dbReference type="EnsemblPlants" id="OPUNC06G07680.1"/>
    </source>
</evidence>
<proteinExistence type="inferred from homology"/>
<keyword evidence="3" id="KW-0809">Transit peptide</keyword>
<organism evidence="5">
    <name type="scientific">Oryza punctata</name>
    <name type="common">Red rice</name>
    <dbReference type="NCBI Taxonomy" id="4537"/>
    <lineage>
        <taxon>Eukaryota</taxon>
        <taxon>Viridiplantae</taxon>
        <taxon>Streptophyta</taxon>
        <taxon>Embryophyta</taxon>
        <taxon>Tracheophyta</taxon>
        <taxon>Spermatophyta</taxon>
        <taxon>Magnoliopsida</taxon>
        <taxon>Liliopsida</taxon>
        <taxon>Poales</taxon>
        <taxon>Poaceae</taxon>
        <taxon>BOP clade</taxon>
        <taxon>Oryzoideae</taxon>
        <taxon>Oryzeae</taxon>
        <taxon>Oryzinae</taxon>
        <taxon>Oryza</taxon>
    </lineage>
</organism>
<comment type="similarity">
    <text evidence="1">Belongs to the mTERF family.</text>
</comment>
<dbReference type="Gene3D" id="1.25.70.10">
    <property type="entry name" value="Transcription termination factor 3, mitochondrial"/>
    <property type="match status" value="2"/>
</dbReference>
<evidence type="ECO:0000313" key="6">
    <source>
        <dbReference type="Proteomes" id="UP000026962"/>
    </source>
</evidence>
<dbReference type="EnsemblPlants" id="OPUNC06G07680.1">
    <property type="protein sequence ID" value="OPUNC06G07680.1"/>
    <property type="gene ID" value="OPUNC06G07680"/>
</dbReference>
<dbReference type="SMART" id="SM00733">
    <property type="entry name" value="Mterf"/>
    <property type="match status" value="6"/>
</dbReference>
<dbReference type="InterPro" id="IPR038538">
    <property type="entry name" value="MTERF_sf"/>
</dbReference>
<dbReference type="Pfam" id="PF02536">
    <property type="entry name" value="mTERF"/>
    <property type="match status" value="2"/>
</dbReference>
<keyword evidence="2" id="KW-0806">Transcription termination</keyword>
<dbReference type="InterPro" id="IPR003690">
    <property type="entry name" value="MTERF"/>
</dbReference>
<protein>
    <submittedName>
        <fullName evidence="5">Uncharacterized protein</fullName>
    </submittedName>
</protein>
<evidence type="ECO:0000256" key="3">
    <source>
        <dbReference type="ARBA" id="ARBA00022946"/>
    </source>
</evidence>
<dbReference type="Proteomes" id="UP000026962">
    <property type="component" value="Chromosome 6"/>
</dbReference>
<reference evidence="5" key="1">
    <citation type="submission" date="2015-04" db="UniProtKB">
        <authorList>
            <consortium name="EnsemblPlants"/>
        </authorList>
    </citation>
    <scope>IDENTIFICATION</scope>
</reference>
<sequence length="996" mass="109407">MNVALLGSDLDKVAKPKLAFLEQCGINASDFTRTILSLYSCRLFTANPRFLQDAVARVEELGVVRGWRTFHRVCSDDFLVIVRREPQVLRLSDGRIRRSVEFLIRDVGLEQCYIAQWPTLLAYSLERRLLPRHCLLKVLRAKGLLNCDLSYYCAASMGQEKLSRRPPMGDTGGDAAAEAGLGARGAGRRWRRRPRCEEELLWVWRDLRCTKASRRGHWCGGPTCRQRLSGGGASVRQQWIRRWVLSCCLTPQERLPGESPVLALSSPDGRQRRFSVAFLLEDVVLAPPSVWKPGNGLGVFTEFGCRGFSSWFKNRSAMAGAVRGVVRGIEVEWAVPKGSEMATCADGAVLVAVRRRRRATVVAGGLGWRWVGAAVAGRSGRERRRRAREVADTTGTDPLVAGDCGTGEASGGSSGVGLSDGSDTITAACEQKGGSDRRWVRIRRQGARRWQIRCGGQRARAPPAACIALLLRVCRPGTEKKRERASPHPITEISRPFSLRRLLSTTAPISSKPFAAEDYLVAACGLTGAEAAKASEKISYLRPPSDPDAVLAFLSGLGIPRPSIATAIAADPRLLCADVENNLSKRVAELRGLGLSRSQIARLLPLAGRCFRSSSLAANLGFWLPVFGSFDKILKALRKNKSLLSPGVQKSAKPIMAFLEQCGINASDVARSSTMYSSRLLTANPNYVRDAVARVEELGLDRSWRMFHRGLVAVALISKETAARKIRLLEELGFSQDDLLVIMRKCPNFVALSEKKIRRAVEFLKRDVGLEGRYIVQRPVLLLYSLERRLLPRPCLLKVLRTKGLLNSELDYYTTASISEKKFVQKFVHPYKDHIAGLADAYASGCSEEGNGVASLLSLQTEMGGLYLHRAAMSQASSSYGGRVKRVLCPNCHIGGCQYYQWEDEILDIGVQTPHAPAAIHVVPLQAVVAPGGFPTTPPLAIMQEGSQAAGATGNAQEYNRVMQQLKWLEKMVYVCIFLLCMLFSRVVAVCVSTDG</sequence>
<feature type="region of interest" description="Disordered" evidence="4">
    <location>
        <begin position="382"/>
        <end position="420"/>
    </location>
</feature>
<dbReference type="PANTHER" id="PTHR13068">
    <property type="entry name" value="CGI-12 PROTEIN-RELATED"/>
    <property type="match status" value="1"/>
</dbReference>
<evidence type="ECO:0000256" key="2">
    <source>
        <dbReference type="ARBA" id="ARBA00022472"/>
    </source>
</evidence>
<dbReference type="FunFam" id="1.25.70.10:FF:000001">
    <property type="entry name" value="Mitochondrial transcription termination factor-like"/>
    <property type="match status" value="1"/>
</dbReference>
<dbReference type="eggNOG" id="KOG1267">
    <property type="taxonomic scope" value="Eukaryota"/>
</dbReference>
<feature type="compositionally biased region" description="Gly residues" evidence="4">
    <location>
        <begin position="404"/>
        <end position="415"/>
    </location>
</feature>
<dbReference type="Gramene" id="OPUNC06G07680.1">
    <property type="protein sequence ID" value="OPUNC06G07680.1"/>
    <property type="gene ID" value="OPUNC06G07680"/>
</dbReference>
<dbReference type="AlphaFoldDB" id="A0A0E0L9J1"/>
<dbReference type="HOGENOM" id="CLU_300617_0_0_1"/>
<name>A0A0E0L9J1_ORYPU</name>
<accession>A0A0E0L9J1</accession>
<dbReference type="PANTHER" id="PTHR13068:SF83">
    <property type="entry name" value="OS06G0224500 PROTEIN"/>
    <property type="match status" value="1"/>
</dbReference>
<evidence type="ECO:0000256" key="1">
    <source>
        <dbReference type="ARBA" id="ARBA00007692"/>
    </source>
</evidence>
<dbReference type="GO" id="GO:0006353">
    <property type="term" value="P:DNA-templated transcription termination"/>
    <property type="evidence" value="ECO:0007669"/>
    <property type="project" value="UniProtKB-KW"/>
</dbReference>
<evidence type="ECO:0000256" key="4">
    <source>
        <dbReference type="SAM" id="MobiDB-lite"/>
    </source>
</evidence>
<keyword evidence="6" id="KW-1185">Reference proteome</keyword>
<keyword evidence="2" id="KW-0804">Transcription</keyword>
<dbReference type="STRING" id="4537.A0A0E0L9J1"/>
<keyword evidence="2" id="KW-0805">Transcription regulation</keyword>